<dbReference type="InterPro" id="IPR058031">
    <property type="entry name" value="AAA_lid_NorR"/>
</dbReference>
<dbReference type="Gene3D" id="3.40.50.300">
    <property type="entry name" value="P-loop containing nucleotide triphosphate hydrolases"/>
    <property type="match status" value="1"/>
</dbReference>
<dbReference type="PROSITE" id="PS00675">
    <property type="entry name" value="SIGMA54_INTERACT_1"/>
    <property type="match status" value="1"/>
</dbReference>
<evidence type="ECO:0000256" key="2">
    <source>
        <dbReference type="ARBA" id="ARBA00022840"/>
    </source>
</evidence>
<dbReference type="AlphaFoldDB" id="A0A369CBU0"/>
<dbReference type="PRINTS" id="PR01590">
    <property type="entry name" value="HTHFIS"/>
</dbReference>
<dbReference type="Gene3D" id="3.30.450.20">
    <property type="entry name" value="PAS domain"/>
    <property type="match status" value="1"/>
</dbReference>
<keyword evidence="8" id="KW-1185">Reference proteome</keyword>
<dbReference type="PANTHER" id="PTHR32071">
    <property type="entry name" value="TRANSCRIPTIONAL REGULATORY PROTEIN"/>
    <property type="match status" value="1"/>
</dbReference>
<dbReference type="InterPro" id="IPR000014">
    <property type="entry name" value="PAS"/>
</dbReference>
<dbReference type="PANTHER" id="PTHR32071:SF57">
    <property type="entry name" value="C4-DICARBOXYLATE TRANSPORT TRANSCRIPTIONAL REGULATORY PROTEIN DCTD"/>
    <property type="match status" value="1"/>
</dbReference>
<dbReference type="InterPro" id="IPR025944">
    <property type="entry name" value="Sigma_54_int_dom_CS"/>
</dbReference>
<evidence type="ECO:0000256" key="5">
    <source>
        <dbReference type="ARBA" id="ARBA00023163"/>
    </source>
</evidence>
<dbReference type="Pfam" id="PF00158">
    <property type="entry name" value="Sigma54_activat"/>
    <property type="match status" value="1"/>
</dbReference>
<accession>A0A369CBU0</accession>
<sequence>MKDETVKQPTCEQVMDIIPEPFVIVDRDYRIIAANSHYRRCYAEEDQEIIGRHCYEISHHSHQPCSRHGETCPLESVFENNAPLQVMHIHRDRDDNEEYVQINAAPLLDASGKVLYMGEQLSHLNARVSSQTLLVGRSQPLLHMMSLLHRVAPTQTTVLLQGESGTGKECVSEYLHHFSSRSSGPFVVVDCGTLGESLIESELFGHEKGAFTGASSRKIGLFEAANGGTLFIDEIGEMPLGLQTKLLRVLETGTIRRLGGTDYRHVDVRILAATNRDLRGLVEAGDFREDLYYRLSAFPVHIPPLRERKDDIPALAEHFLSNLLEDGDRHLPLSPDVIQALLEYDYPGNVRELRNIIERAAILACDEPMGVDHLVFERPWEGRPDSGPDPEPVTAGLLHRRRGRLTDEAIVAALERHAGHRGQAASELGVSERTLYRHLRRLRIS</sequence>
<dbReference type="GO" id="GO:0006355">
    <property type="term" value="P:regulation of DNA-templated transcription"/>
    <property type="evidence" value="ECO:0007669"/>
    <property type="project" value="InterPro"/>
</dbReference>
<protein>
    <submittedName>
        <fullName evidence="7">Fis family sigma54 specific transcriptional regulator</fullName>
    </submittedName>
</protein>
<dbReference type="OrthoDB" id="9804019at2"/>
<dbReference type="Pfam" id="PF08448">
    <property type="entry name" value="PAS_4"/>
    <property type="match status" value="1"/>
</dbReference>
<dbReference type="PROSITE" id="PS00688">
    <property type="entry name" value="SIGMA54_INTERACT_3"/>
    <property type="match status" value="1"/>
</dbReference>
<comment type="caution">
    <text evidence="7">The sequence shown here is derived from an EMBL/GenBank/DDBJ whole genome shotgun (WGS) entry which is preliminary data.</text>
</comment>
<feature type="domain" description="Sigma-54 factor interaction" evidence="6">
    <location>
        <begin position="134"/>
        <end position="362"/>
    </location>
</feature>
<evidence type="ECO:0000256" key="3">
    <source>
        <dbReference type="ARBA" id="ARBA00023015"/>
    </source>
</evidence>
<dbReference type="PROSITE" id="PS00676">
    <property type="entry name" value="SIGMA54_INTERACT_2"/>
    <property type="match status" value="1"/>
</dbReference>
<evidence type="ECO:0000256" key="4">
    <source>
        <dbReference type="ARBA" id="ARBA00023125"/>
    </source>
</evidence>
<dbReference type="InterPro" id="IPR027417">
    <property type="entry name" value="P-loop_NTPase"/>
</dbReference>
<keyword evidence="4" id="KW-0238">DNA-binding</keyword>
<dbReference type="InterPro" id="IPR009057">
    <property type="entry name" value="Homeodomain-like_sf"/>
</dbReference>
<dbReference type="CDD" id="cd00130">
    <property type="entry name" value="PAS"/>
    <property type="match status" value="1"/>
</dbReference>
<dbReference type="InterPro" id="IPR035965">
    <property type="entry name" value="PAS-like_dom_sf"/>
</dbReference>
<keyword evidence="1" id="KW-0547">Nucleotide-binding</keyword>
<evidence type="ECO:0000256" key="1">
    <source>
        <dbReference type="ARBA" id="ARBA00022741"/>
    </source>
</evidence>
<dbReference type="InterPro" id="IPR025662">
    <property type="entry name" value="Sigma_54_int_dom_ATP-bd_1"/>
</dbReference>
<evidence type="ECO:0000259" key="6">
    <source>
        <dbReference type="PROSITE" id="PS50045"/>
    </source>
</evidence>
<dbReference type="SUPFAM" id="SSF52540">
    <property type="entry name" value="P-loop containing nucleoside triphosphate hydrolases"/>
    <property type="match status" value="1"/>
</dbReference>
<dbReference type="Gene3D" id="1.10.10.60">
    <property type="entry name" value="Homeodomain-like"/>
    <property type="match status" value="1"/>
</dbReference>
<proteinExistence type="predicted"/>
<dbReference type="Pfam" id="PF25601">
    <property type="entry name" value="AAA_lid_14"/>
    <property type="match status" value="1"/>
</dbReference>
<dbReference type="GO" id="GO:0005524">
    <property type="term" value="F:ATP binding"/>
    <property type="evidence" value="ECO:0007669"/>
    <property type="project" value="UniProtKB-KW"/>
</dbReference>
<dbReference type="InterPro" id="IPR002078">
    <property type="entry name" value="Sigma_54_int"/>
</dbReference>
<dbReference type="GO" id="GO:0043565">
    <property type="term" value="F:sequence-specific DNA binding"/>
    <property type="evidence" value="ECO:0007669"/>
    <property type="project" value="InterPro"/>
</dbReference>
<dbReference type="RefSeq" id="WP_114279666.1">
    <property type="nucleotide sequence ID" value="NZ_QPJY01000004.1"/>
</dbReference>
<keyword evidence="3" id="KW-0805">Transcription regulation</keyword>
<dbReference type="InterPro" id="IPR025943">
    <property type="entry name" value="Sigma_54_int_dom_ATP-bd_2"/>
</dbReference>
<dbReference type="SUPFAM" id="SSF46689">
    <property type="entry name" value="Homeodomain-like"/>
    <property type="match status" value="1"/>
</dbReference>
<organism evidence="7 8">
    <name type="scientific">Thioalbus denitrificans</name>
    <dbReference type="NCBI Taxonomy" id="547122"/>
    <lineage>
        <taxon>Bacteria</taxon>
        <taxon>Pseudomonadati</taxon>
        <taxon>Pseudomonadota</taxon>
        <taxon>Gammaproteobacteria</taxon>
        <taxon>Chromatiales</taxon>
        <taxon>Ectothiorhodospiraceae</taxon>
        <taxon>Thioalbus</taxon>
    </lineage>
</organism>
<dbReference type="SUPFAM" id="SSF55785">
    <property type="entry name" value="PYP-like sensor domain (PAS domain)"/>
    <property type="match status" value="1"/>
</dbReference>
<dbReference type="PROSITE" id="PS50045">
    <property type="entry name" value="SIGMA54_INTERACT_4"/>
    <property type="match status" value="1"/>
</dbReference>
<dbReference type="InterPro" id="IPR013656">
    <property type="entry name" value="PAS_4"/>
</dbReference>
<keyword evidence="5" id="KW-0804">Transcription</keyword>
<evidence type="ECO:0000313" key="8">
    <source>
        <dbReference type="Proteomes" id="UP000252707"/>
    </source>
</evidence>
<keyword evidence="2" id="KW-0067">ATP-binding</keyword>
<dbReference type="EMBL" id="QPJY01000004">
    <property type="protein sequence ID" value="RCX30678.1"/>
    <property type="molecule type" value="Genomic_DNA"/>
</dbReference>
<dbReference type="FunFam" id="3.40.50.300:FF:000006">
    <property type="entry name" value="DNA-binding transcriptional regulator NtrC"/>
    <property type="match status" value="1"/>
</dbReference>
<evidence type="ECO:0000313" key="7">
    <source>
        <dbReference type="EMBL" id="RCX30678.1"/>
    </source>
</evidence>
<gene>
    <name evidence="7" type="ORF">DFQ59_104114</name>
</gene>
<dbReference type="SMART" id="SM00382">
    <property type="entry name" value="AAA"/>
    <property type="match status" value="1"/>
</dbReference>
<reference evidence="7 8" key="1">
    <citation type="submission" date="2018-07" db="EMBL/GenBank/DDBJ databases">
        <title>Genomic Encyclopedia of Type Strains, Phase IV (KMG-IV): sequencing the most valuable type-strain genomes for metagenomic binning, comparative biology and taxonomic classification.</title>
        <authorList>
            <person name="Goeker M."/>
        </authorList>
    </citation>
    <scope>NUCLEOTIDE SEQUENCE [LARGE SCALE GENOMIC DNA]</scope>
    <source>
        <strain evidence="7 8">DSM 26407</strain>
    </source>
</reference>
<name>A0A369CBU0_9GAMM</name>
<dbReference type="Gene3D" id="1.10.8.60">
    <property type="match status" value="1"/>
</dbReference>
<dbReference type="Pfam" id="PF02954">
    <property type="entry name" value="HTH_8"/>
    <property type="match status" value="1"/>
</dbReference>
<dbReference type="CDD" id="cd00009">
    <property type="entry name" value="AAA"/>
    <property type="match status" value="1"/>
</dbReference>
<dbReference type="InterPro" id="IPR002197">
    <property type="entry name" value="HTH_Fis"/>
</dbReference>
<dbReference type="InterPro" id="IPR003593">
    <property type="entry name" value="AAA+_ATPase"/>
</dbReference>
<dbReference type="Proteomes" id="UP000252707">
    <property type="component" value="Unassembled WGS sequence"/>
</dbReference>